<comment type="caution">
    <text evidence="3">The sequence shown here is derived from an EMBL/GenBank/DDBJ whole genome shotgun (WGS) entry which is preliminary data.</text>
</comment>
<feature type="region of interest" description="Disordered" evidence="2">
    <location>
        <begin position="234"/>
        <end position="278"/>
    </location>
</feature>
<feature type="coiled-coil region" evidence="1">
    <location>
        <begin position="30"/>
        <end position="71"/>
    </location>
</feature>
<reference evidence="3 4" key="1">
    <citation type="journal article" date="2017" name="Environ. Microbiol.">
        <title>Decay of the glycolytic pathway and adaptation to intranuclear parasitism within Enterocytozoonidae microsporidia.</title>
        <authorList>
            <person name="Wiredu Boakye D."/>
            <person name="Jaroenlak P."/>
            <person name="Prachumwat A."/>
            <person name="Williams T.A."/>
            <person name="Bateman K.S."/>
            <person name="Itsathitphaisarn O."/>
            <person name="Sritunyalucksana K."/>
            <person name="Paszkiewicz K.H."/>
            <person name="Moore K.A."/>
            <person name="Stentiford G.D."/>
            <person name="Williams B.A."/>
        </authorList>
    </citation>
    <scope>NUCLEOTIDE SEQUENCE [LARGE SCALE GENOMIC DNA]</scope>
    <source>
        <strain evidence="4">canceri</strain>
    </source>
</reference>
<gene>
    <name evidence="3" type="ORF">A0H76_1666</name>
</gene>
<feature type="coiled-coil region" evidence="1">
    <location>
        <begin position="162"/>
        <end position="189"/>
    </location>
</feature>
<feature type="compositionally biased region" description="Basic residues" evidence="2">
    <location>
        <begin position="242"/>
        <end position="259"/>
    </location>
</feature>
<organism evidence="3 4">
    <name type="scientific">Hepatospora eriocheir</name>
    <dbReference type="NCBI Taxonomy" id="1081669"/>
    <lineage>
        <taxon>Eukaryota</taxon>
        <taxon>Fungi</taxon>
        <taxon>Fungi incertae sedis</taxon>
        <taxon>Microsporidia</taxon>
        <taxon>Hepatosporidae</taxon>
        <taxon>Hepatospora</taxon>
    </lineage>
</organism>
<evidence type="ECO:0000313" key="3">
    <source>
        <dbReference type="EMBL" id="ORE00296.1"/>
    </source>
</evidence>
<keyword evidence="1" id="KW-0175">Coiled coil</keyword>
<dbReference type="VEuPathDB" id="MicrosporidiaDB:HERIO_2062"/>
<dbReference type="AlphaFoldDB" id="A0A1X0QKT5"/>
<evidence type="ECO:0000313" key="4">
    <source>
        <dbReference type="Proteomes" id="UP000192501"/>
    </source>
</evidence>
<proteinExistence type="predicted"/>
<dbReference type="VEuPathDB" id="MicrosporidiaDB:A0H76_1666"/>
<dbReference type="Proteomes" id="UP000192501">
    <property type="component" value="Unassembled WGS sequence"/>
</dbReference>
<evidence type="ECO:0000256" key="2">
    <source>
        <dbReference type="SAM" id="MobiDB-lite"/>
    </source>
</evidence>
<sequence>MNFNKINRDRLVKIQNKTRNLEHEYINSICDKFNKKLERIKVRYDKIMKENQSMKDEIKKLKSDNDKINEEKLINLETKLNNLGNDTVLSNKITGNDVNRELLSELNKKITELIKSIKTSQVKVDIKELEKLLDKAFDKHSKIFKKEDNKIKKEVIEDKDAILLLKSKIESLEIENKKLKEQQREECNNTIFPELTMLKCNQYDKTLVTSNNPLEEKEIKIKDLTNKIKTFDESETNEKAPKRGKAIKTNVKKNSKVPKKNNTNKETKKKTLKNTKTENEIKSGISVTNILKNENKSYFKDLSFFTSTEYDK</sequence>
<protein>
    <submittedName>
        <fullName evidence="3">Uncharacterized protein</fullName>
    </submittedName>
</protein>
<name>A0A1X0QKT5_9MICR</name>
<evidence type="ECO:0000256" key="1">
    <source>
        <dbReference type="SAM" id="Coils"/>
    </source>
</evidence>
<accession>A0A1X0QKT5</accession>
<dbReference type="EMBL" id="LTAI01000039">
    <property type="protein sequence ID" value="ORE00296.1"/>
    <property type="molecule type" value="Genomic_DNA"/>
</dbReference>